<evidence type="ECO:0000313" key="2">
    <source>
        <dbReference type="Proteomes" id="UP000629603"/>
    </source>
</evidence>
<name>A0A7S5R5F2_9CAUD</name>
<gene>
    <name evidence="1" type="ORF">EVB93_325</name>
</gene>
<sequence length="218" mass="25424">MASDRQMKGYIWGEQILDHAHIEHYARAMRSDDVRTEEYWYQAVFHGKNHSKVLQSEVFHKKIRNNVTNKVEVETLVSTSNSDVVNDVLAEERKNEVKYSRVIEDDKVGNMSDYLPDATVGFSVIIREIADKCNDDEIKVLSYFVCQEHLDNILFEGNSIHSSNDRFNRTILGIWEKNVKSINDLNRFVGTRARADKARWRLCNLLKKEYPELLSGKR</sequence>
<organism evidence="1 2">
    <name type="scientific">Rhizobium phage RHph_TM30</name>
    <dbReference type="NCBI Taxonomy" id="2509764"/>
    <lineage>
        <taxon>Viruses</taxon>
        <taxon>Duplodnaviria</taxon>
        <taxon>Heunggongvirae</taxon>
        <taxon>Uroviricota</taxon>
        <taxon>Caudoviricetes</taxon>
        <taxon>Kleczkowskaviridae</taxon>
        <taxon>Cuauhnahuacvirus</taxon>
        <taxon>Cuauhnahuacvirus TM30</taxon>
    </lineage>
</organism>
<protein>
    <submittedName>
        <fullName evidence="1">Uncharacterized protein</fullName>
    </submittedName>
</protein>
<proteinExistence type="predicted"/>
<dbReference type="Proteomes" id="UP000629603">
    <property type="component" value="Segment"/>
</dbReference>
<dbReference type="EMBL" id="MN988521">
    <property type="protein sequence ID" value="QIG71412.1"/>
    <property type="molecule type" value="Genomic_DNA"/>
</dbReference>
<reference evidence="1 2" key="1">
    <citation type="submission" date="2020-01" db="EMBL/GenBank/DDBJ databases">
        <title>Patterns of diversity and host range of bacteriophage communities associated with bean-nodulatin bacteria.</title>
        <authorList>
            <person name="Vann Cauwenberghe J."/>
            <person name="Santamaria R.I."/>
            <person name="Bustos P."/>
            <person name="Juarez S."/>
            <person name="Gonzalez V."/>
        </authorList>
    </citation>
    <scope>NUCLEOTIDE SEQUENCE [LARGE SCALE GENOMIC DNA]</scope>
</reference>
<accession>A0A7S5R5F2</accession>
<keyword evidence="2" id="KW-1185">Reference proteome</keyword>
<evidence type="ECO:0000313" key="1">
    <source>
        <dbReference type="EMBL" id="QIG71412.1"/>
    </source>
</evidence>